<evidence type="ECO:0000313" key="4">
    <source>
        <dbReference type="Proteomes" id="UP000265120"/>
    </source>
</evidence>
<dbReference type="SUPFAM" id="SSF48726">
    <property type="entry name" value="Immunoglobulin"/>
    <property type="match status" value="1"/>
</dbReference>
<accession>A0A3P8VVZ3</accession>
<dbReference type="InterPro" id="IPR013783">
    <property type="entry name" value="Ig-like_fold"/>
</dbReference>
<dbReference type="Proteomes" id="UP000265120">
    <property type="component" value="Chromosome 20"/>
</dbReference>
<dbReference type="InterPro" id="IPR003599">
    <property type="entry name" value="Ig_sub"/>
</dbReference>
<dbReference type="AlphaFoldDB" id="A0A3P8VVZ3"/>
<dbReference type="Pfam" id="PF07679">
    <property type="entry name" value="I-set"/>
    <property type="match status" value="1"/>
</dbReference>
<dbReference type="InterPro" id="IPR007110">
    <property type="entry name" value="Ig-like_dom"/>
</dbReference>
<evidence type="ECO:0000313" key="3">
    <source>
        <dbReference type="Ensembl" id="ENSCSEP00000017496.1"/>
    </source>
</evidence>
<dbReference type="InParanoid" id="A0A3P8VVZ3"/>
<dbReference type="PROSITE" id="PS50835">
    <property type="entry name" value="IG_LIKE"/>
    <property type="match status" value="1"/>
</dbReference>
<name>A0A3P8VVZ3_CYNSE</name>
<reference evidence="3" key="3">
    <citation type="submission" date="2025-09" db="UniProtKB">
        <authorList>
            <consortium name="Ensembl"/>
        </authorList>
    </citation>
    <scope>IDENTIFICATION</scope>
</reference>
<dbReference type="Ensembl" id="ENSCSET00000017714.1">
    <property type="protein sequence ID" value="ENSCSEP00000017496.1"/>
    <property type="gene ID" value="ENSCSEG00000011222.1"/>
</dbReference>
<feature type="domain" description="Ig-like" evidence="2">
    <location>
        <begin position="41"/>
        <end position="120"/>
    </location>
</feature>
<sequence>MSSFSSIINLFIRLFIIVYITHYMPLHHTIYVYIVCSVGLCLNNDRLVLENQPTEFICQYSRPVKAQWKKDGQPLQPDGRRVVVEQDWNVARLYISCVSAADRGTYTCEAEGTSVVASLHVEGEPPSTWKDHQSPLLTKTPQLVLRLHQQCSWFSLFLSQTDSSEYV</sequence>
<dbReference type="SMART" id="SM00409">
    <property type="entry name" value="IG"/>
    <property type="match status" value="1"/>
</dbReference>
<proteinExistence type="predicted"/>
<dbReference type="GeneTree" id="ENSGT00940000178390"/>
<reference evidence="3 4" key="1">
    <citation type="journal article" date="2014" name="Nat. Genet.">
        <title>Whole-genome sequence of a flatfish provides insights into ZW sex chromosome evolution and adaptation to a benthic lifestyle.</title>
        <authorList>
            <person name="Chen S."/>
            <person name="Zhang G."/>
            <person name="Shao C."/>
            <person name="Huang Q."/>
            <person name="Liu G."/>
            <person name="Zhang P."/>
            <person name="Song W."/>
            <person name="An N."/>
            <person name="Chalopin D."/>
            <person name="Volff J.N."/>
            <person name="Hong Y."/>
            <person name="Li Q."/>
            <person name="Sha Z."/>
            <person name="Zhou H."/>
            <person name="Xie M."/>
            <person name="Yu Q."/>
            <person name="Liu Y."/>
            <person name="Xiang H."/>
            <person name="Wang N."/>
            <person name="Wu K."/>
            <person name="Yang C."/>
            <person name="Zhou Q."/>
            <person name="Liao X."/>
            <person name="Yang L."/>
            <person name="Hu Q."/>
            <person name="Zhang J."/>
            <person name="Meng L."/>
            <person name="Jin L."/>
            <person name="Tian Y."/>
            <person name="Lian J."/>
            <person name="Yang J."/>
            <person name="Miao G."/>
            <person name="Liu S."/>
            <person name="Liang Z."/>
            <person name="Yan F."/>
            <person name="Li Y."/>
            <person name="Sun B."/>
            <person name="Zhang H."/>
            <person name="Zhang J."/>
            <person name="Zhu Y."/>
            <person name="Du M."/>
            <person name="Zhao Y."/>
            <person name="Schartl M."/>
            <person name="Tang Q."/>
            <person name="Wang J."/>
        </authorList>
    </citation>
    <scope>NUCLEOTIDE SEQUENCE</scope>
</reference>
<feature type="transmembrane region" description="Helical" evidence="1">
    <location>
        <begin position="7"/>
        <end position="24"/>
    </location>
</feature>
<keyword evidence="1" id="KW-1133">Transmembrane helix</keyword>
<protein>
    <recommendedName>
        <fullName evidence="2">Ig-like domain-containing protein</fullName>
    </recommendedName>
</protein>
<keyword evidence="4" id="KW-1185">Reference proteome</keyword>
<keyword evidence="1" id="KW-0812">Transmembrane</keyword>
<reference evidence="3" key="2">
    <citation type="submission" date="2025-08" db="UniProtKB">
        <authorList>
            <consortium name="Ensembl"/>
        </authorList>
    </citation>
    <scope>IDENTIFICATION</scope>
</reference>
<dbReference type="InterPro" id="IPR013098">
    <property type="entry name" value="Ig_I-set"/>
</dbReference>
<evidence type="ECO:0000259" key="2">
    <source>
        <dbReference type="PROSITE" id="PS50835"/>
    </source>
</evidence>
<dbReference type="InterPro" id="IPR036179">
    <property type="entry name" value="Ig-like_dom_sf"/>
</dbReference>
<organism evidence="3 4">
    <name type="scientific">Cynoglossus semilaevis</name>
    <name type="common">Tongue sole</name>
    <dbReference type="NCBI Taxonomy" id="244447"/>
    <lineage>
        <taxon>Eukaryota</taxon>
        <taxon>Metazoa</taxon>
        <taxon>Chordata</taxon>
        <taxon>Craniata</taxon>
        <taxon>Vertebrata</taxon>
        <taxon>Euteleostomi</taxon>
        <taxon>Actinopterygii</taxon>
        <taxon>Neopterygii</taxon>
        <taxon>Teleostei</taxon>
        <taxon>Neoteleostei</taxon>
        <taxon>Acanthomorphata</taxon>
        <taxon>Carangaria</taxon>
        <taxon>Pleuronectiformes</taxon>
        <taxon>Pleuronectoidei</taxon>
        <taxon>Cynoglossidae</taxon>
        <taxon>Cynoglossinae</taxon>
        <taxon>Cynoglossus</taxon>
    </lineage>
</organism>
<dbReference type="STRING" id="244447.ENSCSEP00000017496"/>
<keyword evidence="1" id="KW-0472">Membrane</keyword>
<dbReference type="Gene3D" id="2.60.40.10">
    <property type="entry name" value="Immunoglobulins"/>
    <property type="match status" value="1"/>
</dbReference>
<evidence type="ECO:0000256" key="1">
    <source>
        <dbReference type="SAM" id="Phobius"/>
    </source>
</evidence>